<evidence type="ECO:0000313" key="1">
    <source>
        <dbReference type="EMBL" id="CDW46306.1"/>
    </source>
</evidence>
<reference evidence="1" key="1">
    <citation type="submission" date="2014-05" db="EMBL/GenBank/DDBJ databases">
        <authorList>
            <person name="Chronopoulou M."/>
        </authorList>
    </citation>
    <scope>NUCLEOTIDE SEQUENCE</scope>
    <source>
        <tissue evidence="1">Whole organism</tissue>
    </source>
</reference>
<name>A0A0K2V8P0_LEPSM</name>
<accession>A0A0K2V8P0</accession>
<dbReference type="EMBL" id="HACA01028945">
    <property type="protein sequence ID" value="CDW46306.1"/>
    <property type="molecule type" value="Transcribed_RNA"/>
</dbReference>
<dbReference type="AlphaFoldDB" id="A0A0K2V8P0"/>
<protein>
    <submittedName>
        <fullName evidence="1">Uncharacterized protein</fullName>
    </submittedName>
</protein>
<sequence length="93" mass="10691">MFNKRINASLRARISLNIQGATPVFSEVEDGCVKALEDEFLYLYPPFQRRLDFFQYSKGSGQSWADFVANLEQEGARANLYEINVDDLHVSLR</sequence>
<proteinExistence type="predicted"/>
<organism evidence="1">
    <name type="scientific">Lepeophtheirus salmonis</name>
    <name type="common">Salmon louse</name>
    <name type="synonym">Caligus salmonis</name>
    <dbReference type="NCBI Taxonomy" id="72036"/>
    <lineage>
        <taxon>Eukaryota</taxon>
        <taxon>Metazoa</taxon>
        <taxon>Ecdysozoa</taxon>
        <taxon>Arthropoda</taxon>
        <taxon>Crustacea</taxon>
        <taxon>Multicrustacea</taxon>
        <taxon>Hexanauplia</taxon>
        <taxon>Copepoda</taxon>
        <taxon>Siphonostomatoida</taxon>
        <taxon>Caligidae</taxon>
        <taxon>Lepeophtheirus</taxon>
    </lineage>
</organism>